<accession>A0A0U0W4D0</accession>
<dbReference type="AlphaFoldDB" id="A0A0U0W4D0"/>
<gene>
    <name evidence="2" type="ORF">BN971_01170</name>
</gene>
<dbReference type="PANTHER" id="PTHR40036:SF1">
    <property type="entry name" value="MACROCIN O-METHYLTRANSFERASE"/>
    <property type="match status" value="1"/>
</dbReference>
<keyword evidence="1" id="KW-0472">Membrane</keyword>
<name>A0A0U0W4D0_MYCBE</name>
<dbReference type="Proteomes" id="UP000198875">
    <property type="component" value="Unassembled WGS sequence"/>
</dbReference>
<keyword evidence="1" id="KW-0812">Transmembrane</keyword>
<dbReference type="InterPro" id="IPR008884">
    <property type="entry name" value="TylF_MeTrfase"/>
</dbReference>
<dbReference type="PANTHER" id="PTHR40036">
    <property type="entry name" value="MACROCIN O-METHYLTRANSFERASE"/>
    <property type="match status" value="1"/>
</dbReference>
<feature type="transmembrane region" description="Helical" evidence="1">
    <location>
        <begin position="26"/>
        <end position="59"/>
    </location>
</feature>
<proteinExistence type="predicted"/>
<dbReference type="Gene3D" id="3.40.50.150">
    <property type="entry name" value="Vaccinia Virus protein VP39"/>
    <property type="match status" value="1"/>
</dbReference>
<evidence type="ECO:0000256" key="1">
    <source>
        <dbReference type="SAM" id="Phobius"/>
    </source>
</evidence>
<keyword evidence="1" id="KW-1133">Transmembrane helix</keyword>
<dbReference type="SUPFAM" id="SSF53335">
    <property type="entry name" value="S-adenosyl-L-methionine-dependent methyltransferases"/>
    <property type="match status" value="1"/>
</dbReference>
<organism evidence="2 3">
    <name type="scientific">Mycobacterium bohemicum DSM 44277</name>
    <dbReference type="NCBI Taxonomy" id="1236609"/>
    <lineage>
        <taxon>Bacteria</taxon>
        <taxon>Bacillati</taxon>
        <taxon>Actinomycetota</taxon>
        <taxon>Actinomycetes</taxon>
        <taxon>Mycobacteriales</taxon>
        <taxon>Mycobacteriaceae</taxon>
        <taxon>Mycobacterium</taxon>
    </lineage>
</organism>
<reference evidence="2 3" key="1">
    <citation type="submission" date="2015-03" db="EMBL/GenBank/DDBJ databases">
        <authorList>
            <person name="Murphy D."/>
        </authorList>
    </citation>
    <scope>NUCLEOTIDE SEQUENCE [LARGE SCALE GENOMIC DNA]</scope>
    <source>
        <strain evidence="2 3">DSM 44277</strain>
    </source>
</reference>
<dbReference type="RefSeq" id="WP_245836627.1">
    <property type="nucleotide sequence ID" value="NZ_CSTD01000001.1"/>
</dbReference>
<dbReference type="InterPro" id="IPR029063">
    <property type="entry name" value="SAM-dependent_MTases_sf"/>
</dbReference>
<protein>
    <submittedName>
        <fullName evidence="2">MtfA protein</fullName>
    </submittedName>
</protein>
<dbReference type="Pfam" id="PF13578">
    <property type="entry name" value="Methyltransf_24"/>
    <property type="match status" value="1"/>
</dbReference>
<evidence type="ECO:0000313" key="3">
    <source>
        <dbReference type="Proteomes" id="UP000198875"/>
    </source>
</evidence>
<evidence type="ECO:0000313" key="2">
    <source>
        <dbReference type="EMBL" id="CPR08050.1"/>
    </source>
</evidence>
<sequence length="379" mass="43374">MSVVDSPTVDSPPAVDRTTLHQVWKAILIGIAIVVATACYFLPALLGALGLLLLLLVCARLVYRDRDRYIPNLYSRDTRVYEDAYRAFIGRTLRDIRRCKIRGHTLLWEASRLPKPSRADSDELLLDLGVWLGWSTRLMADASGRPVYGFDTFEGLVEDWQVDDQILIKRGSFSLSEPLAKRSMRDTGVSLHDGLPEALGRNVQFIKGSTYDTLAPFLADRPDAPIRLFHMDLDTYESCLHALEACKDRFVEGSILVFDEYLVTNAEMRAFFEFQDEYALEWRYRAWGLEVMEMNVEMVRARSKRLAYYLLWIAAYWLAGDGSYVWKFFGRRFWRFWLGAPAGDILFMLGAAGQRKSVSLEITGLGKLDPTRPRNQNRG</sequence>
<feature type="transmembrane region" description="Helical" evidence="1">
    <location>
        <begin position="306"/>
        <end position="326"/>
    </location>
</feature>
<dbReference type="EMBL" id="CSTD01000001">
    <property type="protein sequence ID" value="CPR08050.1"/>
    <property type="molecule type" value="Genomic_DNA"/>
</dbReference>